<protein>
    <submittedName>
        <fullName evidence="2">Uncharacterized protein</fullName>
    </submittedName>
</protein>
<sequence length="54" mass="6356">MSKDFKAQEEPEVADSVEDEGLLHGPEEVDGEWFCRWDEQDWPCQWVVDNNDTN</sequence>
<evidence type="ECO:0000313" key="3">
    <source>
        <dbReference type="Proteomes" id="UP000221664"/>
    </source>
</evidence>
<organism evidence="2 3">
    <name type="scientific">Arthrobacter phage Gorgeous</name>
    <dbReference type="NCBI Taxonomy" id="1772299"/>
    <lineage>
        <taxon>Viruses</taxon>
        <taxon>Duplodnaviria</taxon>
        <taxon>Heunggongvirae</taxon>
        <taxon>Uroviricota</taxon>
        <taxon>Caudoviricetes</taxon>
        <taxon>Amigovirus</taxon>
        <taxon>Amigovirus amigo</taxon>
    </lineage>
</organism>
<accession>A0A0U4B2W7</accession>
<feature type="compositionally biased region" description="Acidic residues" evidence="1">
    <location>
        <begin position="10"/>
        <end position="20"/>
    </location>
</feature>
<dbReference type="EMBL" id="KU160647">
    <property type="protein sequence ID" value="ALY09072.1"/>
    <property type="molecule type" value="Genomic_DNA"/>
</dbReference>
<evidence type="ECO:0000313" key="2">
    <source>
        <dbReference type="EMBL" id="ALY09072.1"/>
    </source>
</evidence>
<reference evidence="2 3" key="1">
    <citation type="submission" date="2015-11" db="EMBL/GenBank/DDBJ databases">
        <authorList>
            <person name="Conboy A.J."/>
            <person name="Conboy D.B."/>
            <person name="Cross T."/>
            <person name="Moy B."/>
            <person name="Dunbar D."/>
            <person name="Bradley K.W."/>
            <person name="Asai D.J."/>
            <person name="Bowman C.A."/>
            <person name="Russell D.A."/>
            <person name="Pope W.H."/>
            <person name="Jacobs-Sera D."/>
            <person name="Hendrix R.W."/>
            <person name="Hatfull G.F."/>
        </authorList>
    </citation>
    <scope>NUCLEOTIDE SEQUENCE [LARGE SCALE GENOMIC DNA]</scope>
</reference>
<dbReference type="Proteomes" id="UP000221664">
    <property type="component" value="Segment"/>
</dbReference>
<gene>
    <name evidence="2" type="primary">8</name>
    <name evidence="2" type="ORF">GORGEOUS_8</name>
</gene>
<proteinExistence type="predicted"/>
<evidence type="ECO:0000256" key="1">
    <source>
        <dbReference type="SAM" id="MobiDB-lite"/>
    </source>
</evidence>
<name>A0A0U4B2W7_9CAUD</name>
<feature type="region of interest" description="Disordered" evidence="1">
    <location>
        <begin position="1"/>
        <end position="25"/>
    </location>
</feature>